<evidence type="ECO:0000256" key="4">
    <source>
        <dbReference type="SAM" id="MobiDB-lite"/>
    </source>
</evidence>
<dbReference type="Proteomes" id="UP000271098">
    <property type="component" value="Unassembled WGS sequence"/>
</dbReference>
<dbReference type="InterPro" id="IPR008918">
    <property type="entry name" value="HhH2"/>
</dbReference>
<keyword evidence="2" id="KW-0540">Nuclease</keyword>
<evidence type="ECO:0000256" key="3">
    <source>
        <dbReference type="ARBA" id="ARBA00023242"/>
    </source>
</evidence>
<evidence type="ECO:0000256" key="1">
    <source>
        <dbReference type="ARBA" id="ARBA00004123"/>
    </source>
</evidence>
<feature type="region of interest" description="Disordered" evidence="4">
    <location>
        <begin position="497"/>
        <end position="527"/>
    </location>
</feature>
<organism evidence="8">
    <name type="scientific">Gongylonema pulchrum</name>
    <dbReference type="NCBI Taxonomy" id="637853"/>
    <lineage>
        <taxon>Eukaryota</taxon>
        <taxon>Metazoa</taxon>
        <taxon>Ecdysozoa</taxon>
        <taxon>Nematoda</taxon>
        <taxon>Chromadorea</taxon>
        <taxon>Rhabditida</taxon>
        <taxon>Spirurina</taxon>
        <taxon>Spiruromorpha</taxon>
        <taxon>Spiruroidea</taxon>
        <taxon>Gongylonematidae</taxon>
        <taxon>Gongylonema</taxon>
    </lineage>
</organism>
<dbReference type="PRINTS" id="PR00853">
    <property type="entry name" value="XPGRADSUPER"/>
</dbReference>
<dbReference type="WBParaSite" id="GPUH_0001101501-mRNA-1">
    <property type="protein sequence ID" value="GPUH_0001101501-mRNA-1"/>
    <property type="gene ID" value="GPUH_0001101501"/>
</dbReference>
<dbReference type="CDD" id="cd09868">
    <property type="entry name" value="PIN_XPG_RAD2"/>
    <property type="match status" value="1"/>
</dbReference>
<keyword evidence="3" id="KW-0539">Nucleus</keyword>
<dbReference type="Gene3D" id="1.10.150.20">
    <property type="entry name" value="5' to 3' exonuclease, C-terminal subdomain"/>
    <property type="match status" value="1"/>
</dbReference>
<feature type="domain" description="XPG-I" evidence="5">
    <location>
        <begin position="361"/>
        <end position="430"/>
    </location>
</feature>
<dbReference type="OrthoDB" id="31113at2759"/>
<dbReference type="Pfam" id="PF00867">
    <property type="entry name" value="XPG_I"/>
    <property type="match status" value="1"/>
</dbReference>
<dbReference type="Gene3D" id="3.40.50.1010">
    <property type="entry name" value="5'-nuclease"/>
    <property type="match status" value="1"/>
</dbReference>
<name>A0A183DQL1_9BILA</name>
<dbReference type="SUPFAM" id="SSF88723">
    <property type="entry name" value="PIN domain-like"/>
    <property type="match status" value="1"/>
</dbReference>
<dbReference type="EMBL" id="UYRT01078283">
    <property type="protein sequence ID" value="VDN18194.1"/>
    <property type="molecule type" value="Genomic_DNA"/>
</dbReference>
<reference evidence="6 7" key="2">
    <citation type="submission" date="2018-11" db="EMBL/GenBank/DDBJ databases">
        <authorList>
            <consortium name="Pathogen Informatics"/>
        </authorList>
    </citation>
    <scope>NUCLEOTIDE SEQUENCE [LARGE SCALE GENOMIC DNA]</scope>
</reference>
<dbReference type="AlphaFoldDB" id="A0A183DQL1"/>
<evidence type="ECO:0000313" key="8">
    <source>
        <dbReference type="WBParaSite" id="GPUH_0001101501-mRNA-1"/>
    </source>
</evidence>
<dbReference type="InterPro" id="IPR006086">
    <property type="entry name" value="XPG-I_dom"/>
</dbReference>
<dbReference type="GO" id="GO:0016788">
    <property type="term" value="F:hydrolase activity, acting on ester bonds"/>
    <property type="evidence" value="ECO:0007669"/>
    <property type="project" value="InterPro"/>
</dbReference>
<reference evidence="8" key="1">
    <citation type="submission" date="2016-06" db="UniProtKB">
        <authorList>
            <consortium name="WormBaseParasite"/>
        </authorList>
    </citation>
    <scope>IDENTIFICATION</scope>
</reference>
<evidence type="ECO:0000256" key="2">
    <source>
        <dbReference type="ARBA" id="ARBA00022759"/>
    </source>
</evidence>
<keyword evidence="2" id="KW-0255">Endonuclease</keyword>
<dbReference type="GO" id="GO:0004520">
    <property type="term" value="F:DNA endonuclease activity"/>
    <property type="evidence" value="ECO:0007669"/>
    <property type="project" value="TreeGrafter"/>
</dbReference>
<accession>A0A183DQL1</accession>
<keyword evidence="7" id="KW-1185">Reference proteome</keyword>
<dbReference type="SMART" id="SM00279">
    <property type="entry name" value="HhH2"/>
    <property type="match status" value="1"/>
</dbReference>
<sequence>MRGTSVCGVVFPEGAEEPLDDLRTAFAPALKKRRDDDDLFIVSQPSTSGATLKPLETFRKGENGNVDERELSCSFESSRSSEFDQAEFDSIATRDERVDYLLAARDKIRSSLKLREIPDDSRAFSNLQIDRLLKRNRINEQLQLIPDDSRAFSNLQIDRLLKRNRINEQLQLVKNEALKRSVLPASEKRNLSDSNIRVAAMEGSERVHIITDDSDVQIVKNEALKRSVLPASEKRNLSDSNIRVAAMEGSERVHIITDDSDVQILDVEKEAKKQRIMDSLAWPAFLEQIKNEKMKEKGGTAVGTTSKDAKDRSNNKNIAEELTGESSAGGQSMKIDRSSVADTFSSVEEEGVYRDCQELLRICGIPFVVAPGEAEAQCCELERLGLVQGIISDDSDVWLFGASVVYRNMFNQKRQLQMYSSGAIQNQLGLSRWESIQIALLSGGDYTDGLQGVGVVSALELIAEFATARQIDVEPEEEAFENLKRISIWMNRNDETATVSDDIPSSSSACNEETQSGRAAAHKSRENSRRLKLRRLIERNNDAETLESVNVSFN</sequence>
<dbReference type="PANTHER" id="PTHR16171">
    <property type="entry name" value="DNA REPAIR PROTEIN COMPLEMENTING XP-G CELLS-RELATED"/>
    <property type="match status" value="1"/>
</dbReference>
<evidence type="ECO:0000313" key="6">
    <source>
        <dbReference type="EMBL" id="VDN18194.1"/>
    </source>
</evidence>
<dbReference type="PROSITE" id="PS00842">
    <property type="entry name" value="XPG_2"/>
    <property type="match status" value="1"/>
</dbReference>
<feature type="region of interest" description="Disordered" evidence="4">
    <location>
        <begin position="296"/>
        <end position="335"/>
    </location>
</feature>
<dbReference type="PANTHER" id="PTHR16171:SF7">
    <property type="entry name" value="DNA REPAIR PROTEIN RAD2"/>
    <property type="match status" value="1"/>
</dbReference>
<dbReference type="CDD" id="cd09900">
    <property type="entry name" value="H3TH_XPG-like"/>
    <property type="match status" value="1"/>
</dbReference>
<keyword evidence="2" id="KW-0378">Hydrolase</keyword>
<dbReference type="SUPFAM" id="SSF47807">
    <property type="entry name" value="5' to 3' exonuclease, C-terminal subdomain"/>
    <property type="match status" value="1"/>
</dbReference>
<protein>
    <submittedName>
        <fullName evidence="8">XPGI domain-containing protein</fullName>
    </submittedName>
</protein>
<dbReference type="GO" id="GO:0003697">
    <property type="term" value="F:single-stranded DNA binding"/>
    <property type="evidence" value="ECO:0007669"/>
    <property type="project" value="TreeGrafter"/>
</dbReference>
<dbReference type="InterPro" id="IPR019974">
    <property type="entry name" value="XPG_CS"/>
</dbReference>
<dbReference type="InterPro" id="IPR036279">
    <property type="entry name" value="5-3_exonuclease_C_sf"/>
</dbReference>
<dbReference type="InterPro" id="IPR006084">
    <property type="entry name" value="XPG/Rad2"/>
</dbReference>
<dbReference type="InterPro" id="IPR029060">
    <property type="entry name" value="PIN-like_dom_sf"/>
</dbReference>
<dbReference type="SMART" id="SM00484">
    <property type="entry name" value="XPGI"/>
    <property type="match status" value="1"/>
</dbReference>
<proteinExistence type="predicted"/>
<comment type="subcellular location">
    <subcellularLocation>
        <location evidence="1">Nucleus</location>
    </subcellularLocation>
</comment>
<gene>
    <name evidence="6" type="ORF">GPUH_LOCUS11002</name>
</gene>
<feature type="compositionally biased region" description="Polar residues" evidence="4">
    <location>
        <begin position="497"/>
        <end position="517"/>
    </location>
</feature>
<evidence type="ECO:0000259" key="5">
    <source>
        <dbReference type="SMART" id="SM00484"/>
    </source>
</evidence>
<evidence type="ECO:0000313" key="7">
    <source>
        <dbReference type="Proteomes" id="UP000271098"/>
    </source>
</evidence>
<dbReference type="GO" id="GO:0005634">
    <property type="term" value="C:nucleus"/>
    <property type="evidence" value="ECO:0007669"/>
    <property type="project" value="UniProtKB-SubCell"/>
</dbReference>